<evidence type="ECO:0000313" key="2">
    <source>
        <dbReference type="EMBL" id="KAF0909305.1"/>
    </source>
</evidence>
<dbReference type="AlphaFoldDB" id="A0A6G1D976"/>
<reference evidence="2 3" key="1">
    <citation type="submission" date="2019-11" db="EMBL/GenBank/DDBJ databases">
        <title>Whole genome sequence of Oryza granulata.</title>
        <authorList>
            <person name="Li W."/>
        </authorList>
    </citation>
    <scope>NUCLEOTIDE SEQUENCE [LARGE SCALE GENOMIC DNA]</scope>
    <source>
        <strain evidence="3">cv. Menghai</strain>
        <tissue evidence="2">Leaf</tissue>
    </source>
</reference>
<name>A0A6G1D976_9ORYZ</name>
<sequence length="108" mass="10394">MDSCCSYGGQATLAVLKTSRGGAGVAGGRAGTGEEAGRSWAQGAGRAVVGEPAGQGKSRRRRGAGVAGAGRGGVERRGADGGGWALAVAGRSRAQGADGPSMFTAMDG</sequence>
<evidence type="ECO:0000256" key="1">
    <source>
        <dbReference type="SAM" id="MobiDB-lite"/>
    </source>
</evidence>
<feature type="region of interest" description="Disordered" evidence="1">
    <location>
        <begin position="21"/>
        <end position="81"/>
    </location>
</feature>
<dbReference type="Proteomes" id="UP000479710">
    <property type="component" value="Unassembled WGS sequence"/>
</dbReference>
<protein>
    <submittedName>
        <fullName evidence="2">Uncharacterized protein</fullName>
    </submittedName>
</protein>
<organism evidence="2 3">
    <name type="scientific">Oryza meyeriana var. granulata</name>
    <dbReference type="NCBI Taxonomy" id="110450"/>
    <lineage>
        <taxon>Eukaryota</taxon>
        <taxon>Viridiplantae</taxon>
        <taxon>Streptophyta</taxon>
        <taxon>Embryophyta</taxon>
        <taxon>Tracheophyta</taxon>
        <taxon>Spermatophyta</taxon>
        <taxon>Magnoliopsida</taxon>
        <taxon>Liliopsida</taxon>
        <taxon>Poales</taxon>
        <taxon>Poaceae</taxon>
        <taxon>BOP clade</taxon>
        <taxon>Oryzoideae</taxon>
        <taxon>Oryzeae</taxon>
        <taxon>Oryzinae</taxon>
        <taxon>Oryza</taxon>
        <taxon>Oryza meyeriana</taxon>
    </lineage>
</organism>
<proteinExistence type="predicted"/>
<evidence type="ECO:0000313" key="3">
    <source>
        <dbReference type="Proteomes" id="UP000479710"/>
    </source>
</evidence>
<gene>
    <name evidence="2" type="ORF">E2562_034945</name>
</gene>
<accession>A0A6G1D976</accession>
<feature type="compositionally biased region" description="Gly residues" evidence="1">
    <location>
        <begin position="21"/>
        <end position="31"/>
    </location>
</feature>
<comment type="caution">
    <text evidence="2">The sequence shown here is derived from an EMBL/GenBank/DDBJ whole genome shotgun (WGS) entry which is preliminary data.</text>
</comment>
<keyword evidence="3" id="KW-1185">Reference proteome</keyword>
<dbReference type="EMBL" id="SPHZ02000007">
    <property type="protein sequence ID" value="KAF0909305.1"/>
    <property type="molecule type" value="Genomic_DNA"/>
</dbReference>